<keyword evidence="13" id="KW-1185">Reference proteome</keyword>
<dbReference type="InterPro" id="IPR011712">
    <property type="entry name" value="Sig_transdc_His_kin_sub3_dim/P"/>
</dbReference>
<keyword evidence="10" id="KW-0732">Signal</keyword>
<dbReference type="InterPro" id="IPR003594">
    <property type="entry name" value="HATPase_dom"/>
</dbReference>
<organism evidence="12 13">
    <name type="scientific">Polaribacter glomeratus</name>
    <dbReference type="NCBI Taxonomy" id="102"/>
    <lineage>
        <taxon>Bacteria</taxon>
        <taxon>Pseudomonadati</taxon>
        <taxon>Bacteroidota</taxon>
        <taxon>Flavobacteriia</taxon>
        <taxon>Flavobacteriales</taxon>
        <taxon>Flavobacteriaceae</taxon>
    </lineage>
</organism>
<comment type="catalytic activity">
    <reaction evidence="1">
        <text>ATP + protein L-histidine = ADP + protein N-phospho-L-histidine.</text>
        <dbReference type="EC" id="2.7.13.3"/>
    </reaction>
</comment>
<dbReference type="Pfam" id="PF07495">
    <property type="entry name" value="Y_Y_Y"/>
    <property type="match status" value="1"/>
</dbReference>
<evidence type="ECO:0000256" key="10">
    <source>
        <dbReference type="SAM" id="SignalP"/>
    </source>
</evidence>
<evidence type="ECO:0000256" key="3">
    <source>
        <dbReference type="ARBA" id="ARBA00022553"/>
    </source>
</evidence>
<dbReference type="InterPro" id="IPR036890">
    <property type="entry name" value="HATPase_C_sf"/>
</dbReference>
<dbReference type="InterPro" id="IPR013783">
    <property type="entry name" value="Ig-like_fold"/>
</dbReference>
<keyword evidence="9" id="KW-0812">Transmembrane</keyword>
<dbReference type="Pfam" id="PF02518">
    <property type="entry name" value="HATPase_c"/>
    <property type="match status" value="1"/>
</dbReference>
<evidence type="ECO:0000256" key="2">
    <source>
        <dbReference type="ARBA" id="ARBA00012438"/>
    </source>
</evidence>
<keyword evidence="9" id="KW-1133">Transmembrane helix</keyword>
<dbReference type="PANTHER" id="PTHR24421">
    <property type="entry name" value="NITRATE/NITRITE SENSOR PROTEIN NARX-RELATED"/>
    <property type="match status" value="1"/>
</dbReference>
<keyword evidence="6" id="KW-0418">Kinase</keyword>
<evidence type="ECO:0000256" key="7">
    <source>
        <dbReference type="ARBA" id="ARBA00022840"/>
    </source>
</evidence>
<dbReference type="Gene3D" id="2.130.10.10">
    <property type="entry name" value="YVTN repeat-like/Quinoprotein amine dehydrogenase"/>
    <property type="match status" value="2"/>
</dbReference>
<evidence type="ECO:0000256" key="5">
    <source>
        <dbReference type="ARBA" id="ARBA00022741"/>
    </source>
</evidence>
<keyword evidence="5" id="KW-0547">Nucleotide-binding</keyword>
<feature type="chain" id="PRO_5015577934" description="histidine kinase" evidence="10">
    <location>
        <begin position="26"/>
        <end position="1012"/>
    </location>
</feature>
<protein>
    <recommendedName>
        <fullName evidence="2">histidine kinase</fullName>
        <ecNumber evidence="2">2.7.13.3</ecNumber>
    </recommendedName>
</protein>
<dbReference type="EMBL" id="MSCM01000001">
    <property type="protein sequence ID" value="PQJ81474.1"/>
    <property type="molecule type" value="Genomic_DNA"/>
</dbReference>
<evidence type="ECO:0000256" key="8">
    <source>
        <dbReference type="ARBA" id="ARBA00023012"/>
    </source>
</evidence>
<dbReference type="Proteomes" id="UP000239068">
    <property type="component" value="Unassembled WGS sequence"/>
</dbReference>
<keyword evidence="3" id="KW-0597">Phosphoprotein</keyword>
<keyword evidence="8" id="KW-0902">Two-component regulatory system</keyword>
<dbReference type="CDD" id="cd16917">
    <property type="entry name" value="HATPase_UhpB-NarQ-NarX-like"/>
    <property type="match status" value="1"/>
</dbReference>
<dbReference type="Gene3D" id="1.20.5.1930">
    <property type="match status" value="1"/>
</dbReference>
<dbReference type="SMART" id="SM00387">
    <property type="entry name" value="HATPase_c"/>
    <property type="match status" value="1"/>
</dbReference>
<dbReference type="InterPro" id="IPR050482">
    <property type="entry name" value="Sensor_HK_TwoCompSys"/>
</dbReference>
<name>A0A2S7WV28_9FLAO</name>
<dbReference type="Pfam" id="PF07494">
    <property type="entry name" value="Reg_prop"/>
    <property type="match status" value="2"/>
</dbReference>
<dbReference type="InterPro" id="IPR011110">
    <property type="entry name" value="Reg_prop"/>
</dbReference>
<evidence type="ECO:0000313" key="13">
    <source>
        <dbReference type="Proteomes" id="UP000239068"/>
    </source>
</evidence>
<evidence type="ECO:0000256" key="1">
    <source>
        <dbReference type="ARBA" id="ARBA00000085"/>
    </source>
</evidence>
<dbReference type="SUPFAM" id="SSF63829">
    <property type="entry name" value="Calcium-dependent phosphotriesterase"/>
    <property type="match status" value="3"/>
</dbReference>
<dbReference type="Pfam" id="PF07730">
    <property type="entry name" value="HisKA_3"/>
    <property type="match status" value="1"/>
</dbReference>
<evidence type="ECO:0000259" key="11">
    <source>
        <dbReference type="SMART" id="SM00387"/>
    </source>
</evidence>
<dbReference type="SUPFAM" id="SSF55874">
    <property type="entry name" value="ATPase domain of HSP90 chaperone/DNA topoisomerase II/histidine kinase"/>
    <property type="match status" value="1"/>
</dbReference>
<sequence length="1012" mass="117278">MKIFKKIALRITCFILAHVCNSVYAQNPSQIDVLTTEQGLPFRDITSITQDATGAMWFGTDIGLVRYNGYNFKVYNSDKKNPFYIEEELITGELVYDKTTNELWYLANERLFKLQLSTDKVIAYNSTHNIKGSVLRILKATDGSIWIMSDDFLSVENGKAKQYLQKLTNEKFEVRASIKRPKYAYSRLVEDKKGNILWSAPNGSLKFDCEGNLLNTFQLSNYTWHFADLNFTVSFFNSNNIHYFFPRKELGIFTFDEKKLTKKRIFKGDDQFYYAIEDHQKQLWFASSKKLYRMNFKGEFVDYTKQLISRFEYSKINYLFIDANKLLWVATDNGLFKIQIIEELFKTLFTSKNKGWGNTMRGIFEDKYGTVFAKCESENKLIYKTKNGIIDTLQIKLDSVSRDASKYKSNFYVLDDKKRNVFTIGDNLLKINLKDGTTKSYPQFNYNISLKGENTLIKLKNGKILLGQSLNRLLLFNPETETSKLIFKNPKAEYNIADFRYFKESKTDSVLWIGTQNDGVLKIHLSGRLIKQYKTDSKPSVSRNLILVMEEDIDGSLWVGTYAGGLNHISADGNTVKKYTKTEGLPDNNIVGILTDKEQNLWISTYNGISKFNKKTKTFQNFYDEDGLSNNEFNYSSFYKSNAGDFYFGGMNGLNTFRPKDILKKSNPPRLHLSSINRYNSKDKKNFNTDYSQTKLTTLKISPYDQYFEVRWMMPSYFQNNKNTYSTKLEGFEDRWFHQGNASFIRYNQLPAGNYVLKVKGKDSRGVESATILSIPITVQQVFYKKWWFISIIIFLIIVLFYAIFIYRLEQVFAMEKLRTKIASDLHDDVGSMLSGLAMQTELLETNANDADKFKLQKIATISRNAISQMRDLVWSIDSRRQSTNDLVERMRELSEDLLLSKEITFQLETDTIKYPNRELSPQIKQNLFLIFKEAITNIIRHSNANHVIISIVNCKKGSHFNIKDNGKNIGDCNSTGLGLSNMKMRTKQIKGKLKITKDAGFYIQIYLPFNL</sequence>
<dbReference type="EC" id="2.7.13.3" evidence="2"/>
<evidence type="ECO:0000256" key="6">
    <source>
        <dbReference type="ARBA" id="ARBA00022777"/>
    </source>
</evidence>
<dbReference type="AlphaFoldDB" id="A0A2S7WV28"/>
<dbReference type="InterPro" id="IPR011123">
    <property type="entry name" value="Y_Y_Y"/>
</dbReference>
<feature type="domain" description="Histidine kinase/HSP90-like ATPase" evidence="11">
    <location>
        <begin position="923"/>
        <end position="1012"/>
    </location>
</feature>
<dbReference type="GO" id="GO:0005524">
    <property type="term" value="F:ATP binding"/>
    <property type="evidence" value="ECO:0007669"/>
    <property type="project" value="UniProtKB-KW"/>
</dbReference>
<keyword evidence="4" id="KW-0808">Transferase</keyword>
<reference evidence="12 13" key="1">
    <citation type="submission" date="2016-12" db="EMBL/GenBank/DDBJ databases">
        <title>Trade-off between light-utilization and light-protection in marine flavobacteria.</title>
        <authorList>
            <person name="Kumagai Y."/>
            <person name="Yoshizawa S."/>
            <person name="Kogure K."/>
            <person name="Iwasaki W."/>
        </authorList>
    </citation>
    <scope>NUCLEOTIDE SEQUENCE [LARGE SCALE GENOMIC DNA]</scope>
    <source>
        <strain evidence="12 13">ATCC 43844</strain>
    </source>
</reference>
<dbReference type="GO" id="GO:0046983">
    <property type="term" value="F:protein dimerization activity"/>
    <property type="evidence" value="ECO:0007669"/>
    <property type="project" value="InterPro"/>
</dbReference>
<dbReference type="GO" id="GO:0016020">
    <property type="term" value="C:membrane"/>
    <property type="evidence" value="ECO:0007669"/>
    <property type="project" value="InterPro"/>
</dbReference>
<dbReference type="PANTHER" id="PTHR24421:SF10">
    <property type="entry name" value="NITRATE_NITRITE SENSOR PROTEIN NARQ"/>
    <property type="match status" value="1"/>
</dbReference>
<gene>
    <name evidence="12" type="ORF">BTO16_02295</name>
</gene>
<dbReference type="InterPro" id="IPR015943">
    <property type="entry name" value="WD40/YVTN_repeat-like_dom_sf"/>
</dbReference>
<accession>A0A2S7WV28</accession>
<evidence type="ECO:0000256" key="4">
    <source>
        <dbReference type="ARBA" id="ARBA00022679"/>
    </source>
</evidence>
<dbReference type="GO" id="GO:0000155">
    <property type="term" value="F:phosphorelay sensor kinase activity"/>
    <property type="evidence" value="ECO:0007669"/>
    <property type="project" value="InterPro"/>
</dbReference>
<comment type="caution">
    <text evidence="12">The sequence shown here is derived from an EMBL/GenBank/DDBJ whole genome shotgun (WGS) entry which is preliminary data.</text>
</comment>
<dbReference type="Gene3D" id="3.30.565.10">
    <property type="entry name" value="Histidine kinase-like ATPase, C-terminal domain"/>
    <property type="match status" value="1"/>
</dbReference>
<proteinExistence type="predicted"/>
<evidence type="ECO:0000256" key="9">
    <source>
        <dbReference type="SAM" id="Phobius"/>
    </source>
</evidence>
<feature type="signal peptide" evidence="10">
    <location>
        <begin position="1"/>
        <end position="25"/>
    </location>
</feature>
<evidence type="ECO:0000313" key="12">
    <source>
        <dbReference type="EMBL" id="PQJ81474.1"/>
    </source>
</evidence>
<keyword evidence="9" id="KW-0472">Membrane</keyword>
<dbReference type="Gene3D" id="2.60.40.10">
    <property type="entry name" value="Immunoglobulins"/>
    <property type="match status" value="1"/>
</dbReference>
<keyword evidence="7" id="KW-0067">ATP-binding</keyword>
<feature type="transmembrane region" description="Helical" evidence="9">
    <location>
        <begin position="787"/>
        <end position="809"/>
    </location>
</feature>